<keyword evidence="4" id="KW-1185">Reference proteome</keyword>
<dbReference type="Proteomes" id="UP000324629">
    <property type="component" value="Unassembled WGS sequence"/>
</dbReference>
<name>A0A5J4NNT0_9TREM</name>
<evidence type="ECO:0000256" key="1">
    <source>
        <dbReference type="SAM" id="MobiDB-lite"/>
    </source>
</evidence>
<gene>
    <name evidence="3" type="ORF">DEA37_0010465</name>
</gene>
<dbReference type="InterPro" id="IPR009060">
    <property type="entry name" value="UBA-like_sf"/>
</dbReference>
<evidence type="ECO:0000313" key="3">
    <source>
        <dbReference type="EMBL" id="KAA3676880.1"/>
    </source>
</evidence>
<dbReference type="PROSITE" id="PS50030">
    <property type="entry name" value="UBA"/>
    <property type="match status" value="1"/>
</dbReference>
<evidence type="ECO:0000259" key="2">
    <source>
        <dbReference type="PROSITE" id="PS50030"/>
    </source>
</evidence>
<organism evidence="3 4">
    <name type="scientific">Paragonimus westermani</name>
    <dbReference type="NCBI Taxonomy" id="34504"/>
    <lineage>
        <taxon>Eukaryota</taxon>
        <taxon>Metazoa</taxon>
        <taxon>Spiralia</taxon>
        <taxon>Lophotrochozoa</taxon>
        <taxon>Platyhelminthes</taxon>
        <taxon>Trematoda</taxon>
        <taxon>Digenea</taxon>
        <taxon>Plagiorchiida</taxon>
        <taxon>Troglotremata</taxon>
        <taxon>Troglotrematidae</taxon>
        <taxon>Paragonimus</taxon>
    </lineage>
</organism>
<proteinExistence type="predicted"/>
<dbReference type="InterPro" id="IPR015940">
    <property type="entry name" value="UBA"/>
</dbReference>
<dbReference type="EMBL" id="QNGE01001764">
    <property type="protein sequence ID" value="KAA3676880.1"/>
    <property type="molecule type" value="Genomic_DNA"/>
</dbReference>
<feature type="compositionally biased region" description="Polar residues" evidence="1">
    <location>
        <begin position="25"/>
        <end position="46"/>
    </location>
</feature>
<feature type="domain" description="UBA" evidence="2">
    <location>
        <begin position="59"/>
        <end position="99"/>
    </location>
</feature>
<comment type="caution">
    <text evidence="3">The sequence shown here is derived from an EMBL/GenBank/DDBJ whole genome shotgun (WGS) entry which is preliminary data.</text>
</comment>
<dbReference type="Gene3D" id="1.10.8.10">
    <property type="entry name" value="DNA helicase RuvA subunit, C-terminal domain"/>
    <property type="match status" value="1"/>
</dbReference>
<reference evidence="3 4" key="1">
    <citation type="journal article" date="2019" name="Gigascience">
        <title>Whole-genome sequence of the oriental lung fluke Paragonimus westermani.</title>
        <authorList>
            <person name="Oey H."/>
            <person name="Zakrzewski M."/>
            <person name="Narain K."/>
            <person name="Devi K.R."/>
            <person name="Agatsuma T."/>
            <person name="Nawaratna S."/>
            <person name="Gobert G.N."/>
            <person name="Jones M.K."/>
            <person name="Ragan M.A."/>
            <person name="McManus D.P."/>
            <person name="Krause L."/>
        </authorList>
    </citation>
    <scope>NUCLEOTIDE SEQUENCE [LARGE SCALE GENOMIC DNA]</scope>
    <source>
        <strain evidence="3 4">IND2009</strain>
    </source>
</reference>
<sequence length="102" mass="11199">MPQGIARLPQLPTESRITPTDHLKSSTQSSLPATAFTGSPDQTNGSPKIISIRQIHRESAEQDKIDHLTSAGWNEPDVRRALRASKGDVAVAENILREFVKQ</sequence>
<protein>
    <recommendedName>
        <fullName evidence="2">UBA domain-containing protein</fullName>
    </recommendedName>
</protein>
<feature type="region of interest" description="Disordered" evidence="1">
    <location>
        <begin position="1"/>
        <end position="47"/>
    </location>
</feature>
<accession>A0A5J4NNT0</accession>
<evidence type="ECO:0000313" key="4">
    <source>
        <dbReference type="Proteomes" id="UP000324629"/>
    </source>
</evidence>
<dbReference type="SUPFAM" id="SSF46934">
    <property type="entry name" value="UBA-like"/>
    <property type="match status" value="1"/>
</dbReference>
<dbReference type="AlphaFoldDB" id="A0A5J4NNT0"/>